<dbReference type="PANTHER" id="PTHR43618:SF8">
    <property type="entry name" value="7ALPHA-HYDROXYSTEROID DEHYDROGENASE"/>
    <property type="match status" value="1"/>
</dbReference>
<comment type="similarity">
    <text evidence="1">Belongs to the short-chain dehydrogenases/reductases (SDR) family.</text>
</comment>
<dbReference type="PROSITE" id="PS00061">
    <property type="entry name" value="ADH_SHORT"/>
    <property type="match status" value="1"/>
</dbReference>
<evidence type="ECO:0000256" key="3">
    <source>
        <dbReference type="ARBA" id="ARBA00023002"/>
    </source>
</evidence>
<dbReference type="EMBL" id="JBHSDU010000014">
    <property type="protein sequence ID" value="MFC4312659.1"/>
    <property type="molecule type" value="Genomic_DNA"/>
</dbReference>
<reference evidence="6" key="1">
    <citation type="journal article" date="2019" name="Int. J. Syst. Evol. Microbiol.">
        <title>The Global Catalogue of Microorganisms (GCM) 10K type strain sequencing project: providing services to taxonomists for standard genome sequencing and annotation.</title>
        <authorList>
            <consortium name="The Broad Institute Genomics Platform"/>
            <consortium name="The Broad Institute Genome Sequencing Center for Infectious Disease"/>
            <person name="Wu L."/>
            <person name="Ma J."/>
        </authorList>
    </citation>
    <scope>NUCLEOTIDE SEQUENCE [LARGE SCALE GENOMIC DNA]</scope>
    <source>
        <strain evidence="6">CGMCC 1.10759</strain>
    </source>
</reference>
<keyword evidence="2" id="KW-0521">NADP</keyword>
<sequence length="258" mass="27610">MSNLFDIRGKTILITGGVHGLGRMIAEGMLRAGAKVYVTSRKADAAAAAETELRQLGDCVALAADLVNAEATVALANEIKSREPRLHAVINNAGKTWGAPLEQFPDKAWNPIFAVNVQGPFTLVRELLPLLQAAGSEDDPSRVINIGSLAGSVVERIDAFSYSASKAAIHHLSRVLAAELAERHITVNAVVPGYFPTQMTAHIRSDEDQTHELLERIPLARLGHADDIAGLCIFLCSRAGRYMTGAELYVDGGMSGCR</sequence>
<evidence type="ECO:0000313" key="6">
    <source>
        <dbReference type="Proteomes" id="UP001595904"/>
    </source>
</evidence>
<dbReference type="InterPro" id="IPR052178">
    <property type="entry name" value="Sec_Metab_Biosynth_SDR"/>
</dbReference>
<organism evidence="5 6">
    <name type="scientific">Steroidobacter flavus</name>
    <dbReference type="NCBI Taxonomy" id="1842136"/>
    <lineage>
        <taxon>Bacteria</taxon>
        <taxon>Pseudomonadati</taxon>
        <taxon>Pseudomonadota</taxon>
        <taxon>Gammaproteobacteria</taxon>
        <taxon>Steroidobacterales</taxon>
        <taxon>Steroidobacteraceae</taxon>
        <taxon>Steroidobacter</taxon>
    </lineage>
</organism>
<evidence type="ECO:0000256" key="1">
    <source>
        <dbReference type="ARBA" id="ARBA00006484"/>
    </source>
</evidence>
<dbReference type="InterPro" id="IPR020904">
    <property type="entry name" value="Sc_DH/Rdtase_CS"/>
</dbReference>
<dbReference type="RefSeq" id="WP_380602249.1">
    <property type="nucleotide sequence ID" value="NZ_JBHSDU010000014.1"/>
</dbReference>
<dbReference type="InterPro" id="IPR002347">
    <property type="entry name" value="SDR_fam"/>
</dbReference>
<evidence type="ECO:0000313" key="5">
    <source>
        <dbReference type="EMBL" id="MFC4312659.1"/>
    </source>
</evidence>
<dbReference type="SMART" id="SM00822">
    <property type="entry name" value="PKS_KR"/>
    <property type="match status" value="1"/>
</dbReference>
<name>A0ABV8T1T9_9GAMM</name>
<dbReference type="Proteomes" id="UP001595904">
    <property type="component" value="Unassembled WGS sequence"/>
</dbReference>
<evidence type="ECO:0000259" key="4">
    <source>
        <dbReference type="SMART" id="SM00822"/>
    </source>
</evidence>
<protein>
    <submittedName>
        <fullName evidence="5">SDR family oxidoreductase</fullName>
    </submittedName>
</protein>
<dbReference type="PRINTS" id="PR00081">
    <property type="entry name" value="GDHRDH"/>
</dbReference>
<dbReference type="InterPro" id="IPR036291">
    <property type="entry name" value="NAD(P)-bd_dom_sf"/>
</dbReference>
<keyword evidence="6" id="KW-1185">Reference proteome</keyword>
<keyword evidence="3" id="KW-0560">Oxidoreductase</keyword>
<accession>A0ABV8T1T9</accession>
<dbReference type="PRINTS" id="PR00080">
    <property type="entry name" value="SDRFAMILY"/>
</dbReference>
<proteinExistence type="inferred from homology"/>
<gene>
    <name evidence="5" type="ORF">ACFPN2_26480</name>
</gene>
<dbReference type="InterPro" id="IPR057326">
    <property type="entry name" value="KR_dom"/>
</dbReference>
<evidence type="ECO:0000256" key="2">
    <source>
        <dbReference type="ARBA" id="ARBA00022857"/>
    </source>
</evidence>
<dbReference type="SUPFAM" id="SSF51735">
    <property type="entry name" value="NAD(P)-binding Rossmann-fold domains"/>
    <property type="match status" value="1"/>
</dbReference>
<dbReference type="Gene3D" id="3.40.50.720">
    <property type="entry name" value="NAD(P)-binding Rossmann-like Domain"/>
    <property type="match status" value="1"/>
</dbReference>
<feature type="domain" description="Ketoreductase" evidence="4">
    <location>
        <begin position="10"/>
        <end position="184"/>
    </location>
</feature>
<comment type="caution">
    <text evidence="5">The sequence shown here is derived from an EMBL/GenBank/DDBJ whole genome shotgun (WGS) entry which is preliminary data.</text>
</comment>
<dbReference type="Pfam" id="PF13561">
    <property type="entry name" value="adh_short_C2"/>
    <property type="match status" value="1"/>
</dbReference>
<dbReference type="PANTHER" id="PTHR43618">
    <property type="entry name" value="7-ALPHA-HYDROXYSTEROID DEHYDROGENASE"/>
    <property type="match status" value="1"/>
</dbReference>